<evidence type="ECO:0000256" key="3">
    <source>
        <dbReference type="ARBA" id="ARBA00022479"/>
    </source>
</evidence>
<evidence type="ECO:0000256" key="9">
    <source>
        <dbReference type="PIRSR" id="PIRSR602384-1"/>
    </source>
</evidence>
<dbReference type="PRINTS" id="PR00002">
    <property type="entry name" value="GLABONE"/>
</dbReference>
<evidence type="ECO:0000256" key="7">
    <source>
        <dbReference type="ARBA" id="ARBA00022837"/>
    </source>
</evidence>
<feature type="disulfide bond" evidence="10">
    <location>
        <begin position="109"/>
        <end position="115"/>
    </location>
</feature>
<evidence type="ECO:0000256" key="13">
    <source>
        <dbReference type="SAM" id="MobiDB-lite"/>
    </source>
</evidence>
<keyword evidence="16" id="KW-1185">Reference proteome</keyword>
<dbReference type="PANTHER" id="PTHR14235">
    <property type="entry name" value="OSTEOCALCIN"/>
    <property type="match status" value="1"/>
</dbReference>
<keyword evidence="4 12" id="KW-0964">Secreted</keyword>
<evidence type="ECO:0000256" key="10">
    <source>
        <dbReference type="PIRSR" id="PIRSR602384-2"/>
    </source>
</evidence>
<sequence>MSPAESRGQLRRPEADPCKSSPSFGDMRSLTLLSLLAVATAALLALGSAEDLAPANGINDSPNSEAFLSRHESAEVVKRHKRNYGRLYNVLAAAPAVTPDPLEPYREVCELIPGCDELADQIGFREAYQRYYGPI</sequence>
<feature type="binding site" evidence="9">
    <location>
        <position position="103"/>
    </location>
    <ligand>
        <name>Ca(2+)</name>
        <dbReference type="ChEBI" id="CHEBI:29108"/>
        <label>1</label>
    </ligand>
</feature>
<dbReference type="AlphaFoldDB" id="A0A9Q0XAZ4"/>
<keyword evidence="8 10" id="KW-1015">Disulfide bond</keyword>
<dbReference type="InterPro" id="IPR039176">
    <property type="entry name" value="Osteocalcin"/>
</dbReference>
<keyword evidence="6 9" id="KW-0479">Metal-binding</keyword>
<dbReference type="InterPro" id="IPR035972">
    <property type="entry name" value="GLA-like_dom_SF"/>
</dbReference>
<feature type="modified residue" description="4-carboxyglutamate" evidence="11">
    <location>
        <position position="110"/>
    </location>
</feature>
<feature type="domain" description="Gla" evidence="14">
    <location>
        <begin position="87"/>
        <end position="133"/>
    </location>
</feature>
<feature type="binding site" evidence="9">
    <location>
        <position position="116"/>
    </location>
    <ligand>
        <name>Ca(2+)</name>
        <dbReference type="ChEBI" id="CHEBI:29108"/>
        <label>1</label>
    </ligand>
</feature>
<feature type="modified residue" description="4-carboxyglutamate" evidence="11">
    <location>
        <position position="107"/>
    </location>
</feature>
<dbReference type="InterPro" id="IPR002384">
    <property type="entry name" value="Osteocalcin/MGP"/>
</dbReference>
<dbReference type="SMART" id="SM00069">
    <property type="entry name" value="GLA"/>
    <property type="match status" value="1"/>
</dbReference>
<comment type="caution">
    <text evidence="15">The sequence shown here is derived from an EMBL/GenBank/DDBJ whole genome shotgun (WGS) entry which is preliminary data.</text>
</comment>
<dbReference type="OrthoDB" id="9950568at2759"/>
<keyword evidence="5" id="KW-0091">Biomineralization</keyword>
<evidence type="ECO:0000256" key="8">
    <source>
        <dbReference type="ARBA" id="ARBA00023157"/>
    </source>
</evidence>
<evidence type="ECO:0000313" key="16">
    <source>
        <dbReference type="Proteomes" id="UP001142489"/>
    </source>
</evidence>
<evidence type="ECO:0000313" key="15">
    <source>
        <dbReference type="EMBL" id="KAJ7307555.1"/>
    </source>
</evidence>
<evidence type="ECO:0000256" key="12">
    <source>
        <dbReference type="RuleBase" id="RU361261"/>
    </source>
</evidence>
<feature type="binding site" evidence="9">
    <location>
        <position position="107"/>
    </location>
    <ligand>
        <name>Ca(2+)</name>
        <dbReference type="ChEBI" id="CHEBI:29108"/>
        <label>1</label>
    </ligand>
</feature>
<evidence type="ECO:0000256" key="6">
    <source>
        <dbReference type="ARBA" id="ARBA00022723"/>
    </source>
</evidence>
<dbReference type="InterPro" id="IPR000294">
    <property type="entry name" value="GLA_domain"/>
</dbReference>
<dbReference type="PROSITE" id="PS00011">
    <property type="entry name" value="GLA_1"/>
    <property type="match status" value="1"/>
</dbReference>
<dbReference type="GO" id="GO:0046848">
    <property type="term" value="F:hydroxyapatite binding"/>
    <property type="evidence" value="ECO:0007669"/>
    <property type="project" value="TreeGrafter"/>
</dbReference>
<dbReference type="GO" id="GO:0005576">
    <property type="term" value="C:extracellular region"/>
    <property type="evidence" value="ECO:0007669"/>
    <property type="project" value="UniProtKB-SubCell"/>
</dbReference>
<evidence type="ECO:0000256" key="4">
    <source>
        <dbReference type="ARBA" id="ARBA00022525"/>
    </source>
</evidence>
<dbReference type="Pfam" id="PF25890">
    <property type="entry name" value="BGLAP_C"/>
    <property type="match status" value="1"/>
</dbReference>
<evidence type="ECO:0000256" key="2">
    <source>
        <dbReference type="ARBA" id="ARBA00008850"/>
    </source>
</evidence>
<organism evidence="15 16">
    <name type="scientific">Phrynocephalus forsythii</name>
    <dbReference type="NCBI Taxonomy" id="171643"/>
    <lineage>
        <taxon>Eukaryota</taxon>
        <taxon>Metazoa</taxon>
        <taxon>Chordata</taxon>
        <taxon>Craniata</taxon>
        <taxon>Vertebrata</taxon>
        <taxon>Euteleostomi</taxon>
        <taxon>Lepidosauria</taxon>
        <taxon>Squamata</taxon>
        <taxon>Bifurcata</taxon>
        <taxon>Unidentata</taxon>
        <taxon>Episquamata</taxon>
        <taxon>Toxicofera</taxon>
        <taxon>Iguania</taxon>
        <taxon>Acrodonta</taxon>
        <taxon>Agamidae</taxon>
        <taxon>Agaminae</taxon>
        <taxon>Phrynocephalus</taxon>
    </lineage>
</organism>
<reference evidence="15" key="1">
    <citation type="journal article" date="2023" name="DNA Res.">
        <title>Chromosome-level genome assembly of Phrynocephalus forsythii using third-generation DNA sequencing and Hi-C analysis.</title>
        <authorList>
            <person name="Qi Y."/>
            <person name="Zhao W."/>
            <person name="Zhao Y."/>
            <person name="Niu C."/>
            <person name="Cao S."/>
            <person name="Zhang Y."/>
        </authorList>
    </citation>
    <scope>NUCLEOTIDE SEQUENCE</scope>
    <source>
        <tissue evidence="15">Muscle</tissue>
    </source>
</reference>
<name>A0A9Q0XAZ4_9SAUR</name>
<evidence type="ECO:0000256" key="5">
    <source>
        <dbReference type="ARBA" id="ARBA00022591"/>
    </source>
</evidence>
<feature type="modified residue" description="4-carboxyglutamate" evidence="11">
    <location>
        <position position="103"/>
    </location>
</feature>
<dbReference type="EMBL" id="JAPFRF010000019">
    <property type="protein sequence ID" value="KAJ7307555.1"/>
    <property type="molecule type" value="Genomic_DNA"/>
</dbReference>
<comment type="subcellular location">
    <subcellularLocation>
        <location evidence="1 12">Secreted</location>
    </subcellularLocation>
</comment>
<keyword evidence="7 9" id="KW-0106">Calcium</keyword>
<evidence type="ECO:0000259" key="14">
    <source>
        <dbReference type="PROSITE" id="PS50998"/>
    </source>
</evidence>
<evidence type="ECO:0000256" key="11">
    <source>
        <dbReference type="PIRSR" id="PIRSR602384-3"/>
    </source>
</evidence>
<feature type="region of interest" description="Disordered" evidence="13">
    <location>
        <begin position="1"/>
        <end position="22"/>
    </location>
</feature>
<dbReference type="PANTHER" id="PTHR14235:SF0">
    <property type="entry name" value="OSTEOCALCIN"/>
    <property type="match status" value="1"/>
</dbReference>
<comment type="similarity">
    <text evidence="2 12">Belongs to the osteocalcin/matrix Gla protein family.</text>
</comment>
<dbReference type="GO" id="GO:0008147">
    <property type="term" value="F:structural constituent of bone"/>
    <property type="evidence" value="ECO:0007669"/>
    <property type="project" value="TreeGrafter"/>
</dbReference>
<dbReference type="GO" id="GO:0030500">
    <property type="term" value="P:regulation of bone mineralization"/>
    <property type="evidence" value="ECO:0007669"/>
    <property type="project" value="InterPro"/>
</dbReference>
<protein>
    <recommendedName>
        <fullName evidence="12">Osteocalcin</fullName>
    </recommendedName>
</protein>
<comment type="function">
    <text evidence="12">Binds strongly to apatite and calcium.</text>
</comment>
<dbReference type="InterPro" id="IPR058704">
    <property type="entry name" value="BGLAP-like_C"/>
</dbReference>
<dbReference type="GO" id="GO:0060348">
    <property type="term" value="P:bone development"/>
    <property type="evidence" value="ECO:0007669"/>
    <property type="project" value="InterPro"/>
</dbReference>
<dbReference type="GO" id="GO:1900076">
    <property type="term" value="P:regulation of cellular response to insulin stimulus"/>
    <property type="evidence" value="ECO:0007669"/>
    <property type="project" value="InterPro"/>
</dbReference>
<dbReference type="PROSITE" id="PS50998">
    <property type="entry name" value="GLA_2"/>
    <property type="match status" value="1"/>
</dbReference>
<comment type="PTM">
    <text evidence="11 12">Gamma-carboxyglutamate residues are formed by vitamin K dependent carboxylation. These residues are essential for the binding of calcium.</text>
</comment>
<dbReference type="GO" id="GO:0032571">
    <property type="term" value="P:response to vitamin K"/>
    <property type="evidence" value="ECO:0007669"/>
    <property type="project" value="InterPro"/>
</dbReference>
<keyword evidence="3 11" id="KW-0301">Gamma-carboxyglutamic acid</keyword>
<dbReference type="GO" id="GO:0005509">
    <property type="term" value="F:calcium ion binding"/>
    <property type="evidence" value="ECO:0007669"/>
    <property type="project" value="UniProtKB-UniRule"/>
</dbReference>
<evidence type="ECO:0000256" key="1">
    <source>
        <dbReference type="ARBA" id="ARBA00004613"/>
    </source>
</evidence>
<feature type="binding site" evidence="9">
    <location>
        <position position="110"/>
    </location>
    <ligand>
        <name>Ca(2+)</name>
        <dbReference type="ChEBI" id="CHEBI:29108"/>
        <label>1</label>
    </ligand>
</feature>
<dbReference type="GO" id="GO:0031214">
    <property type="term" value="P:biomineral tissue development"/>
    <property type="evidence" value="ECO:0007669"/>
    <property type="project" value="UniProtKB-KW"/>
</dbReference>
<proteinExistence type="inferred from homology"/>
<dbReference type="Proteomes" id="UP001142489">
    <property type="component" value="Unassembled WGS sequence"/>
</dbReference>
<dbReference type="GO" id="GO:0001649">
    <property type="term" value="P:osteoblast differentiation"/>
    <property type="evidence" value="ECO:0007669"/>
    <property type="project" value="TreeGrafter"/>
</dbReference>
<dbReference type="SUPFAM" id="SSF57630">
    <property type="entry name" value="GLA-domain"/>
    <property type="match status" value="1"/>
</dbReference>
<accession>A0A9Q0XAZ4</accession>
<gene>
    <name evidence="15" type="ORF">JRQ81_009580</name>
</gene>